<dbReference type="EMBL" id="JACGCI010000021">
    <property type="protein sequence ID" value="KAF6757726.1"/>
    <property type="molecule type" value="Genomic_DNA"/>
</dbReference>
<gene>
    <name evidence="3" type="ORF">DFP72DRAFT_808703</name>
</gene>
<feature type="region of interest" description="Disordered" evidence="2">
    <location>
        <begin position="25"/>
        <end position="52"/>
    </location>
</feature>
<feature type="compositionally biased region" description="Basic and acidic residues" evidence="2">
    <location>
        <begin position="25"/>
        <end position="38"/>
    </location>
</feature>
<sequence>MVCPSCMEPVNLGKGGLANYYNHHKDSPKCKQATEKRTKASKTKKSSPDRRTSILGFLKPKAKHVPTLSLSAAPATTQAAASLAEPQDSDGPSLRTVPAIAAPTTEVSLPRTAGAKTNNANRPLRSKLAVKLQQLVDGLSNDVPEAISTNPLAVFSKDLRVFDVPVISSDDLWEEGLNRLMKDALGWGSEVDMGTVVCRGEYGVAGLVGFVEYFVMERGVSEGLFEGKLGFLMEEMAKQDQACGVDPPFPVAPSGPSLALQDNTSQALTERALSAAEETPEIEILDRHSVSKRVNTCPGLKVELPDGHSPHNSYPFALHSHNALPWEYAIKKGVLYLTALGCEGRRPKNTASCTACQSLRRAPALQNILDRISNGVHKNTAYAYLSHRQLVSSMRDEVNTNGYLCFKALNNARALTRKSNTLSQTNRLIVAIGTENIARVDQVIAVALRKKRGIVGILEQVAAAARGAYRVRSFTEQEWLLSKLLWRIGGDRVGHIAHRALGLPSVSTVRNGSARIPITPSAGKPTVATVARNTLGVLGDVVDLLKKRKDVPHAVLMFDELACEKRIRWNSLNDDIVGLCREHGDKVALKFGTVEDVNEVHKAVDKGEAHYASDATVAALGIMSDDNRMYAARPVLISGDCKRETGHEHAINVLQTTLNGVNTCKDQTKLRVVSLASDGEARRGSALVELTFKKKLQEDSPIYPLLAPLPLLDLHVGDDDITCDKDWKHVIKRIRNLLLRDRGVLIDDFRITPAVIRTHLMSKPGVKEEHVNSVLNPDDLQDVKLAFNLLHDIWTLPPTSLSLRPTEYAQGREALRVLGRLLRHLVYAYLGVELSLSEQLEHLSAAAHLVFALYKKGGKAFIPTMLFIDIIMMIKNVFFCVAKVKSDNPDGVYFIIHLGTDRIEIFFGILRTVVGNDCNLDILQISERSVGVVDIADILAKNPEWDQGPKRLQLPALSVESKPIPDSADHLSPKYLKGDYALKNVTLQTCWRRGRERAEEEYAPAAEIFKQAEAAKGVHMLALLGTLLVTAPIPQDDVDESTEAIMLNLTHITEEEAPAVTEPVDPQVVADETNRVDIEDEIAELEAALSAESSEPSGNSKIVRMLEVNGKMMAKSKILSMCSHYRKIVISGDRLKRVQEIARFTAAETSTSAAYDDDTKLLLVHDPIAALVQCDGRIWLAVGEVNGIRYNGQALNRVGHSLLREPALKVSFQILGLREATSEDDPNEENDWRTYTMPTESLNAHARFIEPLAPEVATRGSKPFYLLQTPLLIATTSLLQQRLPAAELKLLPRAKRTSEFPYHERWGTWFYSCCTEEI</sequence>
<evidence type="ECO:0000313" key="4">
    <source>
        <dbReference type="Proteomes" id="UP000521943"/>
    </source>
</evidence>
<name>A0A8H6I5G6_9AGAR</name>
<dbReference type="Proteomes" id="UP000521943">
    <property type="component" value="Unassembled WGS sequence"/>
</dbReference>
<evidence type="ECO:0000313" key="3">
    <source>
        <dbReference type="EMBL" id="KAF6757726.1"/>
    </source>
</evidence>
<protein>
    <submittedName>
        <fullName evidence="3">Uncharacterized protein</fullName>
    </submittedName>
</protein>
<comment type="caution">
    <text evidence="3">The sequence shown here is derived from an EMBL/GenBank/DDBJ whole genome shotgun (WGS) entry which is preliminary data.</text>
</comment>
<evidence type="ECO:0000256" key="2">
    <source>
        <dbReference type="SAM" id="MobiDB-lite"/>
    </source>
</evidence>
<feature type="coiled-coil region" evidence="1">
    <location>
        <begin position="1068"/>
        <end position="1095"/>
    </location>
</feature>
<keyword evidence="4" id="KW-1185">Reference proteome</keyword>
<proteinExistence type="predicted"/>
<keyword evidence="1" id="KW-0175">Coiled coil</keyword>
<dbReference type="OrthoDB" id="3173036at2759"/>
<organism evidence="3 4">
    <name type="scientific">Ephemerocybe angulata</name>
    <dbReference type="NCBI Taxonomy" id="980116"/>
    <lineage>
        <taxon>Eukaryota</taxon>
        <taxon>Fungi</taxon>
        <taxon>Dikarya</taxon>
        <taxon>Basidiomycota</taxon>
        <taxon>Agaricomycotina</taxon>
        <taxon>Agaricomycetes</taxon>
        <taxon>Agaricomycetidae</taxon>
        <taxon>Agaricales</taxon>
        <taxon>Agaricineae</taxon>
        <taxon>Psathyrellaceae</taxon>
        <taxon>Ephemerocybe</taxon>
    </lineage>
</organism>
<accession>A0A8H6I5G6</accession>
<reference evidence="3 4" key="1">
    <citation type="submission" date="2020-07" db="EMBL/GenBank/DDBJ databases">
        <title>Comparative genomics of pyrophilous fungi reveals a link between fire events and developmental genes.</title>
        <authorList>
            <consortium name="DOE Joint Genome Institute"/>
            <person name="Steindorff A.S."/>
            <person name="Carver A."/>
            <person name="Calhoun S."/>
            <person name="Stillman K."/>
            <person name="Liu H."/>
            <person name="Lipzen A."/>
            <person name="Pangilinan J."/>
            <person name="Labutti K."/>
            <person name="Bruns T.D."/>
            <person name="Grigoriev I.V."/>
        </authorList>
    </citation>
    <scope>NUCLEOTIDE SEQUENCE [LARGE SCALE GENOMIC DNA]</scope>
    <source>
        <strain evidence="3 4">CBS 144469</strain>
    </source>
</reference>
<evidence type="ECO:0000256" key="1">
    <source>
        <dbReference type="SAM" id="Coils"/>
    </source>
</evidence>